<dbReference type="InterPro" id="IPR001910">
    <property type="entry name" value="Inosine/uridine_hydrolase_dom"/>
</dbReference>
<comment type="caution">
    <text evidence="2">The sequence shown here is derived from an EMBL/GenBank/DDBJ whole genome shotgun (WGS) entry which is preliminary data.</text>
</comment>
<dbReference type="InterPro" id="IPR036452">
    <property type="entry name" value="Ribo_hydro-like"/>
</dbReference>
<dbReference type="SUPFAM" id="SSF53590">
    <property type="entry name" value="Nucleoside hydrolase"/>
    <property type="match status" value="1"/>
</dbReference>
<evidence type="ECO:0000313" key="3">
    <source>
        <dbReference type="Proteomes" id="UP000285648"/>
    </source>
</evidence>
<protein>
    <recommendedName>
        <fullName evidence="1">Inosine/uridine-preferring nucleoside hydrolase domain-containing protein</fullName>
    </recommendedName>
</protein>
<gene>
    <name evidence="2" type="ORF">BIY29_12270</name>
</gene>
<evidence type="ECO:0000313" key="2">
    <source>
        <dbReference type="EMBL" id="RLM22268.1"/>
    </source>
</evidence>
<dbReference type="Gene3D" id="3.90.245.10">
    <property type="entry name" value="Ribonucleoside hydrolase-like"/>
    <property type="match status" value="1"/>
</dbReference>
<accession>A0A421DM80</accession>
<evidence type="ECO:0000259" key="1">
    <source>
        <dbReference type="Pfam" id="PF01156"/>
    </source>
</evidence>
<organism evidence="2 3">
    <name type="scientific">Brenneria alni</name>
    <dbReference type="NCBI Taxonomy" id="71656"/>
    <lineage>
        <taxon>Bacteria</taxon>
        <taxon>Pseudomonadati</taxon>
        <taxon>Pseudomonadota</taxon>
        <taxon>Gammaproteobacteria</taxon>
        <taxon>Enterobacterales</taxon>
        <taxon>Pectobacteriaceae</taxon>
        <taxon>Brenneria</taxon>
    </lineage>
</organism>
<feature type="domain" description="Inosine/uridine-preferring nucleoside hydrolase" evidence="1">
    <location>
        <begin position="34"/>
        <end position="263"/>
    </location>
</feature>
<name>A0A421DM80_9GAMM</name>
<dbReference type="EMBL" id="MJLZ01000027">
    <property type="protein sequence ID" value="RLM22268.1"/>
    <property type="molecule type" value="Genomic_DNA"/>
</dbReference>
<dbReference type="Pfam" id="PF01156">
    <property type="entry name" value="IU_nuc_hydro"/>
    <property type="match status" value="1"/>
</dbReference>
<dbReference type="AlphaFoldDB" id="A0A421DM80"/>
<proteinExistence type="predicted"/>
<dbReference type="Proteomes" id="UP000285648">
    <property type="component" value="Unassembled WGS sequence"/>
</dbReference>
<dbReference type="OrthoDB" id="6004891at2"/>
<dbReference type="NCBIfam" id="NF041355">
    <property type="entry name" value="XopQ"/>
    <property type="match status" value="1"/>
</dbReference>
<reference evidence="2 3" key="1">
    <citation type="submission" date="2016-09" db="EMBL/GenBank/DDBJ databases">
        <authorList>
            <person name="Doonan J."/>
            <person name="Pachebat J.A."/>
            <person name="Golyshin P.N."/>
            <person name="Denman S."/>
            <person name="Mcdonald J.E."/>
        </authorList>
    </citation>
    <scope>NUCLEOTIDE SEQUENCE [LARGE SCALE GENOMIC DNA]</scope>
    <source>
        <strain evidence="2 3">NCPPB 3934</strain>
    </source>
</reference>
<dbReference type="GO" id="GO:0016799">
    <property type="term" value="F:hydrolase activity, hydrolyzing N-glycosyl compounds"/>
    <property type="evidence" value="ECO:0007669"/>
    <property type="project" value="InterPro"/>
</dbReference>
<keyword evidence="3" id="KW-1185">Reference proteome</keyword>
<sequence length="392" mass="43263">MLQLGSHGQAALSATEKSVLAELSIKRPAVPHNIILFSDPNKDPDDVVTFTIAKQLQSMGFVRVRDAIITLGSPNVREARAQMAKGVFNSLGMRGVNVYMGKDYPMDDKQIKDHSKFLPEGLKLRAPDRMISGKGEESVKALELRLASAQKPVRLVVIAGMTDAAALVENHPDLMKKKVDMVTVMGGISNDRNLNEHVQPDKRAYNNTADQHAAETFYLRVQELGIPLRIISKEAAYKTAVPPSFYEAMAVNHHPVGDYLKDVQKNALKGLWEGVNAGLLPGLSREWFFHTFISEKDDLPSEEPASFEDIWPNVTRLNLYDPLTLLATVDASTDLLMTPKVLPDTGKSRVELVSSDEIREPEKARLLLTALAKTALQTPDPAPQSHDASMRL</sequence>